<dbReference type="NCBIfam" id="NF010079">
    <property type="entry name" value="PRK13564.1"/>
    <property type="match status" value="1"/>
</dbReference>
<feature type="binding site" evidence="12">
    <location>
        <begin position="295"/>
        <end position="297"/>
    </location>
    <ligand>
        <name>L-tryptophan</name>
        <dbReference type="ChEBI" id="CHEBI:57912"/>
    </ligand>
</feature>
<dbReference type="InterPro" id="IPR005801">
    <property type="entry name" value="ADC_synthase"/>
</dbReference>
<feature type="binding site" evidence="12">
    <location>
        <begin position="332"/>
        <end position="333"/>
    </location>
    <ligand>
        <name>chorismate</name>
        <dbReference type="ChEBI" id="CHEBI:29748"/>
    </ligand>
</feature>
<evidence type="ECO:0000256" key="13">
    <source>
        <dbReference type="PIRSR" id="PIRSR001373-2"/>
    </source>
</evidence>
<sequence>MTNHKETAVKFDHLESPINYQQDPTLLFHHLCENKPATLLLESAEITLKTNLQSLLIVDSALRIRAFGQQVEIEALSENGAALLPLIADLLASHSKNINITPRQLIVIFPQPAPELDEDNRLKAHSSMDVLRLLPELAQQKSDKPELLFVGGLFAYDLIANFESLPEVASVNRCPDYCFYVAEHYLVIDHQNQAAVLRSSIFSQDITINHSISVRHQEIISACRPFLSALPAVSVDNFTVNVNKDDAVYCDAVSALKKYIRQGDIFQVVPSRKFSMPCPHPLLAYQHLKQQNPSPYMFFMQDQDFSLFGASPESALKYDADSRKIEIYPIAGTRPRGHRANGEIDADLDSRIELSMRTDKKELAEHLMLVDLARNDLARICEPGSRYVANLTKVDRYSFVMHLVSQVVGTLRSDLDIFHAYQACMNMGTLTGAPKVRAMQLIAEYEQERRGSYGGAVGYFTGKGHFDTCIVIRSAYVENGIATVQAGGGVVLDSNPQDEADETRNKAQAVIRAIAKAHQTEEIL</sequence>
<dbReference type="PIRSF" id="PIRSF001373">
    <property type="entry name" value="TrpE"/>
    <property type="match status" value="1"/>
</dbReference>
<evidence type="ECO:0000259" key="14">
    <source>
        <dbReference type="Pfam" id="PF00425"/>
    </source>
</evidence>
<evidence type="ECO:0000256" key="6">
    <source>
        <dbReference type="ARBA" id="ARBA00022822"/>
    </source>
</evidence>
<dbReference type="NCBIfam" id="TIGR00565">
    <property type="entry name" value="trpE_proteo"/>
    <property type="match status" value="1"/>
</dbReference>
<keyword evidence="11" id="KW-0057">Aromatic amino acid biosynthesis</keyword>
<keyword evidence="11 12" id="KW-0028">Amino-acid biosynthesis</keyword>
<comment type="cofactor">
    <cofactor evidence="13">
        <name>Mg(2+)</name>
        <dbReference type="ChEBI" id="CHEBI:18420"/>
    </cofactor>
    <text evidence="13">Binds 1 Mg(2+) ion per subunit.</text>
</comment>
<organism evidence="16 17">
    <name type="scientific">Moellerella wisconsensis ATCC 35017</name>
    <dbReference type="NCBI Taxonomy" id="1354267"/>
    <lineage>
        <taxon>Bacteria</taxon>
        <taxon>Pseudomonadati</taxon>
        <taxon>Pseudomonadota</taxon>
        <taxon>Gammaproteobacteria</taxon>
        <taxon>Enterobacterales</taxon>
        <taxon>Morganellaceae</taxon>
        <taxon>Moellerella</taxon>
    </lineage>
</organism>
<evidence type="ECO:0000256" key="2">
    <source>
        <dbReference type="ARBA" id="ARBA00009562"/>
    </source>
</evidence>
<evidence type="ECO:0000256" key="8">
    <source>
        <dbReference type="ARBA" id="ARBA00023239"/>
    </source>
</evidence>
<evidence type="ECO:0000313" key="17">
    <source>
        <dbReference type="Proteomes" id="UP000053226"/>
    </source>
</evidence>
<evidence type="ECO:0000259" key="15">
    <source>
        <dbReference type="Pfam" id="PF04715"/>
    </source>
</evidence>
<keyword evidence="6 11" id="KW-0822">Tryptophan biosynthesis</keyword>
<dbReference type="Proteomes" id="UP000053226">
    <property type="component" value="Unassembled WGS sequence"/>
</dbReference>
<evidence type="ECO:0000256" key="7">
    <source>
        <dbReference type="ARBA" id="ARBA00022842"/>
    </source>
</evidence>
<feature type="domain" description="Anthranilate synthase component I N-terminal" evidence="15">
    <location>
        <begin position="23"/>
        <end position="195"/>
    </location>
</feature>
<dbReference type="UniPathway" id="UPA00035">
    <property type="reaction ID" value="UER00040"/>
</dbReference>
<evidence type="ECO:0000313" key="16">
    <source>
        <dbReference type="EMBL" id="KPD02744.1"/>
    </source>
</evidence>
<dbReference type="PANTHER" id="PTHR11236:SF49">
    <property type="entry name" value="ANTHRANILATE SYNTHASE COMPONENT 1"/>
    <property type="match status" value="1"/>
</dbReference>
<dbReference type="EC" id="4.1.3.27" evidence="3 11"/>
<dbReference type="PRINTS" id="PR00095">
    <property type="entry name" value="ANTSNTHASEI"/>
</dbReference>
<dbReference type="RefSeq" id="WP_053908286.1">
    <property type="nucleotide sequence ID" value="NZ_CAWMUS010000018.1"/>
</dbReference>
<evidence type="ECO:0000256" key="12">
    <source>
        <dbReference type="PIRSR" id="PIRSR001373-1"/>
    </source>
</evidence>
<evidence type="ECO:0000256" key="1">
    <source>
        <dbReference type="ARBA" id="ARBA00004873"/>
    </source>
</evidence>
<protein>
    <recommendedName>
        <fullName evidence="4 11">Anthranilate synthase component 1</fullName>
        <ecNumber evidence="3 11">4.1.3.27</ecNumber>
    </recommendedName>
</protein>
<dbReference type="GO" id="GO:0000162">
    <property type="term" value="P:L-tryptophan biosynthetic process"/>
    <property type="evidence" value="ECO:0007669"/>
    <property type="project" value="UniProtKB-UniPathway"/>
</dbReference>
<feature type="binding site" evidence="12">
    <location>
        <position position="453"/>
    </location>
    <ligand>
        <name>chorismate</name>
        <dbReference type="ChEBI" id="CHEBI:29748"/>
    </ligand>
</feature>
<dbReference type="AlphaFoldDB" id="A0A0N0ZAU9"/>
<dbReference type="Gene3D" id="3.60.120.10">
    <property type="entry name" value="Anthranilate synthase"/>
    <property type="match status" value="1"/>
</dbReference>
<dbReference type="PANTHER" id="PTHR11236">
    <property type="entry name" value="AMINOBENZOATE/ANTHRANILATE SYNTHASE"/>
    <property type="match status" value="1"/>
</dbReference>
<reference evidence="16 17" key="1">
    <citation type="submission" date="2015-07" db="EMBL/GenBank/DDBJ databases">
        <title>ATOL: Assembling a taxonomically balanced genome-scale reconstruction of the evolutionary history of the Enterobacteriaceae.</title>
        <authorList>
            <person name="Plunkett G.III."/>
            <person name="Neeno-Eckwall E.C."/>
            <person name="Glasner J.D."/>
            <person name="Perna N.T."/>
        </authorList>
    </citation>
    <scope>NUCLEOTIDE SEQUENCE [LARGE SCALE GENOMIC DNA]</scope>
    <source>
        <strain evidence="16 17">ATCC 35017</strain>
    </source>
</reference>
<gene>
    <name evidence="16" type="ORF">M992_1901</name>
</gene>
<feature type="binding site" evidence="12">
    <location>
        <position position="43"/>
    </location>
    <ligand>
        <name>L-tryptophan</name>
        <dbReference type="ChEBI" id="CHEBI:57912"/>
    </ligand>
</feature>
<comment type="pathway">
    <text evidence="1 11">Amino-acid biosynthesis; L-tryptophan biosynthesis; L-tryptophan from chorismate: step 1/5.</text>
</comment>
<evidence type="ECO:0000256" key="3">
    <source>
        <dbReference type="ARBA" id="ARBA00012266"/>
    </source>
</evidence>
<dbReference type="Pfam" id="PF00425">
    <property type="entry name" value="Chorismate_bind"/>
    <property type="match status" value="1"/>
</dbReference>
<evidence type="ECO:0000256" key="11">
    <source>
        <dbReference type="PIRNR" id="PIRNR001373"/>
    </source>
</evidence>
<feature type="binding site" evidence="12">
    <location>
        <begin position="487"/>
        <end position="489"/>
    </location>
    <ligand>
        <name>chorismate</name>
        <dbReference type="ChEBI" id="CHEBI:29748"/>
    </ligand>
</feature>
<keyword evidence="7 13" id="KW-0460">Magnesium</keyword>
<proteinExistence type="inferred from homology"/>
<dbReference type="InterPro" id="IPR019999">
    <property type="entry name" value="Anth_synth_I-like"/>
</dbReference>
<evidence type="ECO:0000256" key="5">
    <source>
        <dbReference type="ARBA" id="ARBA00022723"/>
    </source>
</evidence>
<evidence type="ECO:0000256" key="4">
    <source>
        <dbReference type="ARBA" id="ARBA00020653"/>
    </source>
</evidence>
<name>A0A0N0ZAU9_9GAMM</name>
<dbReference type="InterPro" id="IPR015890">
    <property type="entry name" value="Chorismate_C"/>
</dbReference>
<comment type="caution">
    <text evidence="16">The sequence shown here is derived from an EMBL/GenBank/DDBJ whole genome shotgun (WGS) entry which is preliminary data.</text>
</comment>
<dbReference type="OrthoDB" id="9803598at2"/>
<accession>A0A0N0ZAU9</accession>
<dbReference type="InterPro" id="IPR005257">
    <property type="entry name" value="Anth_synth_I_TrpE"/>
</dbReference>
<evidence type="ECO:0000256" key="10">
    <source>
        <dbReference type="ARBA" id="ARBA00047683"/>
    </source>
</evidence>
<dbReference type="Pfam" id="PF04715">
    <property type="entry name" value="Anth_synt_I_N"/>
    <property type="match status" value="1"/>
</dbReference>
<keyword evidence="17" id="KW-1185">Reference proteome</keyword>
<feature type="binding site" evidence="13">
    <location>
        <position position="502"/>
    </location>
    <ligand>
        <name>Mg(2+)</name>
        <dbReference type="ChEBI" id="CHEBI:18420"/>
    </ligand>
</feature>
<comment type="catalytic activity">
    <reaction evidence="10 11">
        <text>chorismate + L-glutamine = anthranilate + pyruvate + L-glutamate + H(+)</text>
        <dbReference type="Rhea" id="RHEA:21732"/>
        <dbReference type="ChEBI" id="CHEBI:15361"/>
        <dbReference type="ChEBI" id="CHEBI:15378"/>
        <dbReference type="ChEBI" id="CHEBI:16567"/>
        <dbReference type="ChEBI" id="CHEBI:29748"/>
        <dbReference type="ChEBI" id="CHEBI:29985"/>
        <dbReference type="ChEBI" id="CHEBI:58359"/>
        <dbReference type="EC" id="4.1.3.27"/>
    </reaction>
</comment>
<feature type="binding site" evidence="13">
    <location>
        <position position="365"/>
    </location>
    <ligand>
        <name>Mg(2+)</name>
        <dbReference type="ChEBI" id="CHEBI:18420"/>
    </ligand>
</feature>
<feature type="binding site" evidence="12">
    <location>
        <position position="473"/>
    </location>
    <ligand>
        <name>chorismate</name>
        <dbReference type="ChEBI" id="CHEBI:29748"/>
    </ligand>
</feature>
<dbReference type="SUPFAM" id="SSF56322">
    <property type="entry name" value="ADC synthase"/>
    <property type="match status" value="1"/>
</dbReference>
<comment type="function">
    <text evidence="9">Part of a heterotetrameric complex that catalyzes the two-step biosynthesis of anthranilate, an intermediate in the biosynthesis of L-tryptophan. In the first step, the glutamine-binding beta subunit (TrpG) of anthranilate synthase (AS) provides the glutamine amidotransferase activity which generates ammonia as a substrate that, along with chorismate, is used in the second step, catalyzed by the large alpha subunit of AS (TrpE) to produce anthranilate. In the absence of TrpG, TrpE can synthesize anthranilate directly from chorismate and high concentrations of ammonia.</text>
</comment>
<comment type="similarity">
    <text evidence="2 11">Belongs to the anthranilate synthase component I family.</text>
</comment>
<dbReference type="GO" id="GO:0046872">
    <property type="term" value="F:metal ion binding"/>
    <property type="evidence" value="ECO:0007669"/>
    <property type="project" value="UniProtKB-KW"/>
</dbReference>
<evidence type="ECO:0000256" key="9">
    <source>
        <dbReference type="ARBA" id="ARBA00025634"/>
    </source>
</evidence>
<keyword evidence="8 11" id="KW-0456">Lyase</keyword>
<dbReference type="EMBL" id="LGAA01000018">
    <property type="protein sequence ID" value="KPD02744.1"/>
    <property type="molecule type" value="Genomic_DNA"/>
</dbReference>
<dbReference type="GO" id="GO:0004049">
    <property type="term" value="F:anthranilate synthase activity"/>
    <property type="evidence" value="ECO:0007669"/>
    <property type="project" value="UniProtKB-EC"/>
</dbReference>
<keyword evidence="5 13" id="KW-0479">Metal-binding</keyword>
<feature type="domain" description="Chorismate-utilising enzyme C-terminal" evidence="14">
    <location>
        <begin position="247"/>
        <end position="506"/>
    </location>
</feature>
<dbReference type="InterPro" id="IPR006805">
    <property type="entry name" value="Anth_synth_I_N"/>
</dbReference>